<evidence type="ECO:0000313" key="3">
    <source>
        <dbReference type="Proteomes" id="UP000035050"/>
    </source>
</evidence>
<sequence length="503" mass="53378">MTTTRLERPAAPAAGAIDARASAPPREADPRAVGAGALQPHAPLGSPTAGGPRAEGLPTPPAPASPVTLREADRSLNALLRMALGEDEPEQRITRDDLENMSMASYGMFLVALNAKYTGQMTELKLQALQLYTDATEVMRDTQAQALAAQGENAKAQQAQARMASNYQLAGEAAMSLINQVSAIGKYRSGNFVGMAVDGLAGWFGAVKFWAHAIQRTTNDEAWVRRLNKVADFAGECEGACMKVSLAVDAASIVRTVASSKLIGAATKKMFVGAEGQALPRPLTLTEHTADKLVTEAVQGNKAGIQAAAGEVGRVVTAEVAAEVRTLLTQSRWAMLGGAQFLEKFSETAIREMVTRGLVLAVDIAVTRVGTRCAKTLAKEIGLEAEKQVCKQAYMAAAKAAFWNAPNAGKRATQAFVTGGVAIGKGLTAREQAKLIREAQEVSIESEFLQYLIEDLHRQTQDAYTGIKRINERQADVTRSGAEIISKNGSVLQSIANIGSMRA</sequence>
<accession>A0A0G3ICD9</accession>
<dbReference type="RefSeq" id="WP_052654493.1">
    <property type="nucleotide sequence ID" value="NZ_CP011518.2"/>
</dbReference>
<gene>
    <name evidence="2" type="ORF">MB84_29220</name>
</gene>
<name>A0A0G3ICD9_9BURK</name>
<evidence type="ECO:0000313" key="2">
    <source>
        <dbReference type="EMBL" id="AKK24854.1"/>
    </source>
</evidence>
<feature type="compositionally biased region" description="Low complexity" evidence="1">
    <location>
        <begin position="9"/>
        <end position="25"/>
    </location>
</feature>
<reference evidence="2" key="1">
    <citation type="submission" date="2016-06" db="EMBL/GenBank/DDBJ databases">
        <title>Pandoraea oxalativorans DSM 23570 Genome Sequencing.</title>
        <authorList>
            <person name="Ee R."/>
            <person name="Lim Y.-L."/>
            <person name="Yong D."/>
            <person name="Yin W.-F."/>
            <person name="Chan K.-G."/>
        </authorList>
    </citation>
    <scope>NUCLEOTIDE SEQUENCE</scope>
    <source>
        <strain evidence="2">DSM 23570</strain>
        <plasmid evidence="2">pPO70-1</plasmid>
    </source>
</reference>
<dbReference type="EMBL" id="CP011518">
    <property type="protein sequence ID" value="AKK24854.1"/>
    <property type="molecule type" value="Genomic_DNA"/>
</dbReference>
<dbReference type="Proteomes" id="UP000035050">
    <property type="component" value="Plasmid pPO70-1"/>
</dbReference>
<keyword evidence="2" id="KW-0614">Plasmid</keyword>
<geneLocation type="plasmid" evidence="2 3">
    <name>pPO70-1</name>
</geneLocation>
<proteinExistence type="predicted"/>
<feature type="region of interest" description="Disordered" evidence="1">
    <location>
        <begin position="1"/>
        <end position="67"/>
    </location>
</feature>
<dbReference type="PATRIC" id="fig|573737.6.peg.5841"/>
<keyword evidence="3" id="KW-1185">Reference proteome</keyword>
<protein>
    <submittedName>
        <fullName evidence="2">Uncharacterized protein</fullName>
    </submittedName>
</protein>
<organism evidence="2 3">
    <name type="scientific">Pandoraea oxalativorans</name>
    <dbReference type="NCBI Taxonomy" id="573737"/>
    <lineage>
        <taxon>Bacteria</taxon>
        <taxon>Pseudomonadati</taxon>
        <taxon>Pseudomonadota</taxon>
        <taxon>Betaproteobacteria</taxon>
        <taxon>Burkholderiales</taxon>
        <taxon>Burkholderiaceae</taxon>
        <taxon>Pandoraea</taxon>
    </lineage>
</organism>
<dbReference type="KEGG" id="pox:MB84_29220"/>
<evidence type="ECO:0000256" key="1">
    <source>
        <dbReference type="SAM" id="MobiDB-lite"/>
    </source>
</evidence>
<dbReference type="AlphaFoldDB" id="A0A0G3ICD9"/>